<dbReference type="PANTHER" id="PTHR11559">
    <property type="entry name" value="CARBOXYLESTERASE"/>
    <property type="match status" value="1"/>
</dbReference>
<dbReference type="RefSeq" id="WP_345435905.1">
    <property type="nucleotide sequence ID" value="NZ_BAABHK010000011.1"/>
</dbReference>
<dbReference type="InterPro" id="IPR002018">
    <property type="entry name" value="CarbesteraseB"/>
</dbReference>
<dbReference type="Pfam" id="PF00135">
    <property type="entry name" value="COesterase"/>
    <property type="match status" value="1"/>
</dbReference>
<name>A0ABP8UJH4_9ACTN</name>
<dbReference type="SUPFAM" id="SSF53474">
    <property type="entry name" value="alpha/beta-Hydrolases"/>
    <property type="match status" value="1"/>
</dbReference>
<evidence type="ECO:0000313" key="6">
    <source>
        <dbReference type="Proteomes" id="UP001501442"/>
    </source>
</evidence>
<accession>A0ABP8UJH4</accession>
<gene>
    <name evidence="5" type="ORF">GCM10023196_068340</name>
</gene>
<reference evidence="6" key="1">
    <citation type="journal article" date="2019" name="Int. J. Syst. Evol. Microbiol.">
        <title>The Global Catalogue of Microorganisms (GCM) 10K type strain sequencing project: providing services to taxonomists for standard genome sequencing and annotation.</title>
        <authorList>
            <consortium name="The Broad Institute Genomics Platform"/>
            <consortium name="The Broad Institute Genome Sequencing Center for Infectious Disease"/>
            <person name="Wu L."/>
            <person name="Ma J."/>
        </authorList>
    </citation>
    <scope>NUCLEOTIDE SEQUENCE [LARGE SCALE GENOMIC DNA]</scope>
    <source>
        <strain evidence="6">JCM 17939</strain>
    </source>
</reference>
<evidence type="ECO:0000256" key="2">
    <source>
        <dbReference type="ARBA" id="ARBA00022801"/>
    </source>
</evidence>
<feature type="domain" description="Carboxylesterase type B" evidence="4">
    <location>
        <begin position="3"/>
        <end position="457"/>
    </location>
</feature>
<dbReference type="InterPro" id="IPR050309">
    <property type="entry name" value="Type-B_Carboxylest/Lipase"/>
</dbReference>
<dbReference type="Gene3D" id="3.40.50.1820">
    <property type="entry name" value="alpha/beta hydrolase"/>
    <property type="match status" value="1"/>
</dbReference>
<protein>
    <recommendedName>
        <fullName evidence="3">Carboxylic ester hydrolase</fullName>
        <ecNumber evidence="3">3.1.1.-</ecNumber>
    </recommendedName>
</protein>
<evidence type="ECO:0000313" key="5">
    <source>
        <dbReference type="EMBL" id="GAA4632912.1"/>
    </source>
</evidence>
<evidence type="ECO:0000256" key="1">
    <source>
        <dbReference type="ARBA" id="ARBA00005964"/>
    </source>
</evidence>
<dbReference type="PROSITE" id="PS00941">
    <property type="entry name" value="CARBOXYLESTERASE_B_2"/>
    <property type="match status" value="1"/>
</dbReference>
<evidence type="ECO:0000259" key="4">
    <source>
        <dbReference type="Pfam" id="PF00135"/>
    </source>
</evidence>
<sequence length="508" mass="53644">MSTDKGAVEGAAVDGIDRLLGIPYAAPPVGGLRWQPPAPAAKWSGVRSATGYGSRCPQAATDSSVGMNEDCLYLNVYTPTKRTNRPLPVLFWIHGGGFMSGSGDLYDGSTIARTNNIVVVTINYRLGVLGFLDVPGLSERGGGNYGLLDQEAALRWTQRNIAAFGGDPSRVTIAGESAGGHSVCALLASPPAHGLFGGAIIQSGGCPSHTVAHATAKGETFAAAAGCSDSATRATCLRAKSSSELLTAGKDFGGILTGPLPVAGVPELSVAPDVAVRSGRFNNVPIVIGATRDEVRQWALPFANATQVQYERAIRQEYGAHADEVLARYPYSAYESPYRATYALGAVWTDSSVFYGLGGCQYQSLAGRFATRQPRTFFYEFDDPHPPVLGSMPPGFDSGAPHASELAYLWPSAASKSLTPAQQELSQAMVRYWGAFVRNANPTAGGQADWPSYRSGKLMSLLPGDGSHAVTSAAYSTQHKCTLWNRISYNWLPDNPDRLATQAGVPTS</sequence>
<keyword evidence="6" id="KW-1185">Reference proteome</keyword>
<dbReference type="InterPro" id="IPR019819">
    <property type="entry name" value="Carboxylesterase_B_CS"/>
</dbReference>
<comment type="caution">
    <text evidence="5">The sequence shown here is derived from an EMBL/GenBank/DDBJ whole genome shotgun (WGS) entry which is preliminary data.</text>
</comment>
<proteinExistence type="inferred from homology"/>
<dbReference type="Proteomes" id="UP001501442">
    <property type="component" value="Unassembled WGS sequence"/>
</dbReference>
<evidence type="ECO:0000256" key="3">
    <source>
        <dbReference type="RuleBase" id="RU361235"/>
    </source>
</evidence>
<dbReference type="EMBL" id="BAABHK010000011">
    <property type="protein sequence ID" value="GAA4632912.1"/>
    <property type="molecule type" value="Genomic_DNA"/>
</dbReference>
<comment type="similarity">
    <text evidence="1 3">Belongs to the type-B carboxylesterase/lipase family.</text>
</comment>
<dbReference type="PROSITE" id="PS00122">
    <property type="entry name" value="CARBOXYLESTERASE_B_1"/>
    <property type="match status" value="1"/>
</dbReference>
<dbReference type="InterPro" id="IPR019826">
    <property type="entry name" value="Carboxylesterase_B_AS"/>
</dbReference>
<dbReference type="InterPro" id="IPR029058">
    <property type="entry name" value="AB_hydrolase_fold"/>
</dbReference>
<dbReference type="EC" id="3.1.1.-" evidence="3"/>
<organism evidence="5 6">
    <name type="scientific">Actinoallomurus vinaceus</name>
    <dbReference type="NCBI Taxonomy" id="1080074"/>
    <lineage>
        <taxon>Bacteria</taxon>
        <taxon>Bacillati</taxon>
        <taxon>Actinomycetota</taxon>
        <taxon>Actinomycetes</taxon>
        <taxon>Streptosporangiales</taxon>
        <taxon>Thermomonosporaceae</taxon>
        <taxon>Actinoallomurus</taxon>
    </lineage>
</organism>
<keyword evidence="2 3" id="KW-0378">Hydrolase</keyword>